<protein>
    <submittedName>
        <fullName evidence="1">Uncharacterized protein</fullName>
    </submittedName>
</protein>
<sequence>MSKADRVFGSRFELDNGQTLTTYKGLVIITSNVRIKIIPALAVQMVNVTAAFLHSPSGTETFKAINKDMSISEEFEYSNNPSRDTIKRYNNTMSICMEPARYGRLRTGTKLRGTRT</sequence>
<organism evidence="1 2">
    <name type="scientific">Datura stramonium</name>
    <name type="common">Jimsonweed</name>
    <name type="synonym">Common thornapple</name>
    <dbReference type="NCBI Taxonomy" id="4076"/>
    <lineage>
        <taxon>Eukaryota</taxon>
        <taxon>Viridiplantae</taxon>
        <taxon>Streptophyta</taxon>
        <taxon>Embryophyta</taxon>
        <taxon>Tracheophyta</taxon>
        <taxon>Spermatophyta</taxon>
        <taxon>Magnoliopsida</taxon>
        <taxon>eudicotyledons</taxon>
        <taxon>Gunneridae</taxon>
        <taxon>Pentapetalae</taxon>
        <taxon>asterids</taxon>
        <taxon>lamiids</taxon>
        <taxon>Solanales</taxon>
        <taxon>Solanaceae</taxon>
        <taxon>Solanoideae</taxon>
        <taxon>Datureae</taxon>
        <taxon>Datura</taxon>
    </lineage>
</organism>
<comment type="caution">
    <text evidence="1">The sequence shown here is derived from an EMBL/GenBank/DDBJ whole genome shotgun (WGS) entry which is preliminary data.</text>
</comment>
<name>A0ABS8WRG4_DATST</name>
<dbReference type="Proteomes" id="UP000823775">
    <property type="component" value="Unassembled WGS sequence"/>
</dbReference>
<evidence type="ECO:0000313" key="1">
    <source>
        <dbReference type="EMBL" id="MCE3215509.1"/>
    </source>
</evidence>
<dbReference type="EMBL" id="JACEIK010011185">
    <property type="protein sequence ID" value="MCE3215509.1"/>
    <property type="molecule type" value="Genomic_DNA"/>
</dbReference>
<evidence type="ECO:0000313" key="2">
    <source>
        <dbReference type="Proteomes" id="UP000823775"/>
    </source>
</evidence>
<keyword evidence="2" id="KW-1185">Reference proteome</keyword>
<gene>
    <name evidence="1" type="ORF">HAX54_002631</name>
</gene>
<reference evidence="1 2" key="1">
    <citation type="journal article" date="2021" name="BMC Genomics">
        <title>Datura genome reveals duplications of psychoactive alkaloid biosynthetic genes and high mutation rate following tissue culture.</title>
        <authorList>
            <person name="Rajewski A."/>
            <person name="Carter-House D."/>
            <person name="Stajich J."/>
            <person name="Litt A."/>
        </authorList>
    </citation>
    <scope>NUCLEOTIDE SEQUENCE [LARGE SCALE GENOMIC DNA]</scope>
    <source>
        <strain evidence="1">AR-01</strain>
    </source>
</reference>
<accession>A0ABS8WRG4</accession>
<proteinExistence type="predicted"/>